<dbReference type="Pfam" id="PF03013">
    <property type="entry name" value="Pyr_excise"/>
    <property type="match status" value="1"/>
</dbReference>
<keyword evidence="2" id="KW-1185">Reference proteome</keyword>
<reference evidence="1 2" key="1">
    <citation type="journal article" date="2012" name="J. Bacteriol.">
        <title>Draft genome sequence of Methanobacterium formicicum DSM 3637, an archaebacterium isolated from the methane producer amoeba Pelomyxa palustris.</title>
        <authorList>
            <person name="Gutierrez G."/>
        </authorList>
    </citation>
    <scope>NUCLEOTIDE SEQUENCE [LARGE SCALE GENOMIC DNA]</scope>
    <source>
        <strain evidence="2">DSM 3637 / PP1</strain>
    </source>
</reference>
<accession>K2RDP9</accession>
<organism evidence="1 2">
    <name type="scientific">Methanobacterium formicicum (strain DSM 3637 / PP1)</name>
    <dbReference type="NCBI Taxonomy" id="1204725"/>
    <lineage>
        <taxon>Archaea</taxon>
        <taxon>Methanobacteriati</taxon>
        <taxon>Methanobacteriota</taxon>
        <taxon>Methanomada group</taxon>
        <taxon>Methanobacteria</taxon>
        <taxon>Methanobacteriales</taxon>
        <taxon>Methanobacteriaceae</taxon>
        <taxon>Methanobacterium</taxon>
    </lineage>
</organism>
<dbReference type="InterPro" id="IPR004260">
    <property type="entry name" value="Pyr-dimer_DNA_glycosylase"/>
</dbReference>
<comment type="caution">
    <text evidence="1">The sequence shown here is derived from an EMBL/GenBank/DDBJ whole genome shotgun (WGS) entry which is preliminary data.</text>
</comment>
<keyword evidence="1" id="KW-0456">Lyase</keyword>
<gene>
    <name evidence="1" type="ORF">A994_03238</name>
</gene>
<dbReference type="AlphaFoldDB" id="K2RDP9"/>
<sequence length="148" mass="17443">MRLWSLHPKYLDSKGLVALWREGLLARAVLKGKTKGYTNHPQLIRFRKQDHSILFLDTYLNHVYLEANRRGYNFNHDKIGTERTSKQIPVTSGQISYELEHLQKKLKKRDNKRYQEINKLLKQGDSPIPNPILNVIPGDIEIWEKLKK</sequence>
<name>K2RDP9_METFP</name>
<dbReference type="GO" id="GO:0016829">
    <property type="term" value="F:lyase activity"/>
    <property type="evidence" value="ECO:0007669"/>
    <property type="project" value="UniProtKB-KW"/>
</dbReference>
<proteinExistence type="predicted"/>
<protein>
    <submittedName>
        <fullName evidence="1">DNA-(Apurinic or apyrimidinic site) lyase</fullName>
    </submittedName>
</protein>
<dbReference type="PATRIC" id="fig|1204725.3.peg.651"/>
<dbReference type="EMBL" id="AMPO01000002">
    <property type="protein sequence ID" value="EKF86464.1"/>
    <property type="molecule type" value="Genomic_DNA"/>
</dbReference>
<dbReference type="Proteomes" id="UP000007360">
    <property type="component" value="Unassembled WGS sequence"/>
</dbReference>
<evidence type="ECO:0000313" key="1">
    <source>
        <dbReference type="EMBL" id="EKF86464.1"/>
    </source>
</evidence>
<evidence type="ECO:0000313" key="2">
    <source>
        <dbReference type="Proteomes" id="UP000007360"/>
    </source>
</evidence>
<dbReference type="OrthoDB" id="70703at2157"/>
<dbReference type="RefSeq" id="WP_004029848.1">
    <property type="nucleotide sequence ID" value="NZ_AMPO01000002.1"/>
</dbReference>